<dbReference type="GO" id="GO:0005634">
    <property type="term" value="C:nucleus"/>
    <property type="evidence" value="ECO:0007669"/>
    <property type="project" value="TreeGrafter"/>
</dbReference>
<dbReference type="OrthoDB" id="47172at2759"/>
<dbReference type="FunFam" id="2.60.120.10:FF:000042">
    <property type="entry name" value="Hypoxia-inducible factor 1-alpha inhibitor"/>
    <property type="match status" value="1"/>
</dbReference>
<dbReference type="EMBL" id="LC363915">
    <property type="protein sequence ID" value="BBC61945.1"/>
    <property type="molecule type" value="mRNA"/>
</dbReference>
<evidence type="ECO:0000259" key="1">
    <source>
        <dbReference type="PROSITE" id="PS51184"/>
    </source>
</evidence>
<dbReference type="PANTHER" id="PTHR12461">
    <property type="entry name" value="HYPOXIA-INDUCIBLE FACTOR 1 ALPHA INHIBITOR-RELATED"/>
    <property type="match status" value="1"/>
</dbReference>
<dbReference type="GO" id="GO:0036140">
    <property type="term" value="F:[protein]-asparagine 3-dioxygenase activity"/>
    <property type="evidence" value="ECO:0007669"/>
    <property type="project" value="TreeGrafter"/>
</dbReference>
<proteinExistence type="evidence at transcript level"/>
<evidence type="ECO:0000313" key="2">
    <source>
        <dbReference type="EMBL" id="BBC61945.1"/>
    </source>
</evidence>
<dbReference type="PANTHER" id="PTHR12461:SF105">
    <property type="entry name" value="HYPOXIA-INDUCIBLE FACTOR 1-ALPHA INHIBITOR"/>
    <property type="match status" value="1"/>
</dbReference>
<dbReference type="SMART" id="SM00558">
    <property type="entry name" value="JmjC"/>
    <property type="match status" value="1"/>
</dbReference>
<dbReference type="PROSITE" id="PS51184">
    <property type="entry name" value="JMJC"/>
    <property type="match status" value="1"/>
</dbReference>
<dbReference type="GO" id="GO:0036139">
    <property type="term" value="F:peptidyl-histidine dioxygenase activity"/>
    <property type="evidence" value="ECO:0007669"/>
    <property type="project" value="TreeGrafter"/>
</dbReference>
<dbReference type="InterPro" id="IPR003347">
    <property type="entry name" value="JmjC_dom"/>
</dbReference>
<organism evidence="2">
    <name type="scientific">Penaeus japonicus</name>
    <name type="common">Kuruma prawn</name>
    <name type="synonym">Marsupenaeus japonicus</name>
    <dbReference type="NCBI Taxonomy" id="27405"/>
    <lineage>
        <taxon>Eukaryota</taxon>
        <taxon>Metazoa</taxon>
        <taxon>Ecdysozoa</taxon>
        <taxon>Arthropoda</taxon>
        <taxon>Crustacea</taxon>
        <taxon>Multicrustacea</taxon>
        <taxon>Malacostraca</taxon>
        <taxon>Eumalacostraca</taxon>
        <taxon>Eucarida</taxon>
        <taxon>Decapoda</taxon>
        <taxon>Dendrobranchiata</taxon>
        <taxon>Penaeoidea</taxon>
        <taxon>Penaeidae</taxon>
        <taxon>Penaeus</taxon>
    </lineage>
</organism>
<dbReference type="Pfam" id="PF13621">
    <property type="entry name" value="Cupin_8"/>
    <property type="match status" value="1"/>
</dbReference>
<feature type="domain" description="JmjC" evidence="1">
    <location>
        <begin position="128"/>
        <end position="298"/>
    </location>
</feature>
<reference evidence="2" key="1">
    <citation type="journal article" date="2018" name="Fish Shellfish Immunol.">
        <title>Molecular characterization and gene expression analysis of hypoxia-inducible factor and its inhibitory factors in kuruma shrimp Marsupenaeus japonicus.</title>
        <authorList>
            <person name="Okamura Y."/>
            <person name="Mekata T."/>
            <person name="Elshopakey G.E."/>
            <person name="Itami T."/>
        </authorList>
    </citation>
    <scope>NUCLEOTIDE SEQUENCE</scope>
    <source>
        <tissue evidence="2">Intestine</tissue>
    </source>
</reference>
<name>A0A451FD10_PENJP</name>
<dbReference type="InterPro" id="IPR014710">
    <property type="entry name" value="RmlC-like_jellyroll"/>
</dbReference>
<dbReference type="InterPro" id="IPR027452">
    <property type="entry name" value="FIH-1_dom_II"/>
</dbReference>
<dbReference type="Gene3D" id="2.60.120.10">
    <property type="entry name" value="Jelly Rolls"/>
    <property type="match status" value="1"/>
</dbReference>
<dbReference type="InterPro" id="IPR041667">
    <property type="entry name" value="Cupin_8"/>
</dbReference>
<accession>A0A451FD10</accession>
<dbReference type="SUPFAM" id="SSF51197">
    <property type="entry name" value="Clavaminate synthase-like"/>
    <property type="match status" value="1"/>
</dbReference>
<dbReference type="Gene3D" id="1.10.287.1010">
    <property type="entry name" value="Clavaminate synthase-like"/>
    <property type="match status" value="1"/>
</dbReference>
<protein>
    <submittedName>
        <fullName evidence="2">Factor inhibiting HIF-1</fullName>
    </submittedName>
</protein>
<dbReference type="GO" id="GO:0071532">
    <property type="term" value="F:ankyrin repeat binding"/>
    <property type="evidence" value="ECO:0007669"/>
    <property type="project" value="TreeGrafter"/>
</dbReference>
<dbReference type="GO" id="GO:0005737">
    <property type="term" value="C:cytoplasm"/>
    <property type="evidence" value="ECO:0007669"/>
    <property type="project" value="TreeGrafter"/>
</dbReference>
<dbReference type="AlphaFoldDB" id="A0A451FD10"/>
<sequence length="345" mass="40279">MGRTTTMNSSALGWDKRQLNKYFFNTEPIPRLSCHDPLAEELIAQEKPVVLTDTKLCDSALKWDLDYLSENMGSEKYMVFVSKDNKFKYYDEAKIRQYSSNFIPPTRRVDMSFPEFVRKLQEWKEGDERIYLQQGLNNTVGQAIVMDFLQFNWEWLNVLQKKNNWGPLTSNLLLVGMESNITPVHYDEQQNFFCQLIGYKRCILFAPEYYDRLYPYPVYHPHDRQSQVDFENPDFEKFPGMAHLEGVETVLGPGEVLHIPMYWWHQIESLPNLGHTVSVNFWYKGVPTERVEHPLKPQQKLAVMRNIEKMLLEALKDPAEVGPLLRALVIGRYTGQVADGQEGNL</sequence>
<dbReference type="GO" id="GO:0045746">
    <property type="term" value="P:negative regulation of Notch signaling pathway"/>
    <property type="evidence" value="ECO:0007669"/>
    <property type="project" value="TreeGrafter"/>
</dbReference>